<dbReference type="AlphaFoldDB" id="A0A0S7YBW6"/>
<comment type="caution">
    <text evidence="8">The sequence shown here is derived from an EMBL/GenBank/DDBJ whole genome shotgun (WGS) entry which is preliminary data.</text>
</comment>
<evidence type="ECO:0000259" key="7">
    <source>
        <dbReference type="PROSITE" id="PS50249"/>
    </source>
</evidence>
<dbReference type="PANTHER" id="PTHR30471:SF3">
    <property type="entry name" value="UPF0758 PROTEIN YEES-RELATED"/>
    <property type="match status" value="1"/>
</dbReference>
<dbReference type="GO" id="GO:0006508">
    <property type="term" value="P:proteolysis"/>
    <property type="evidence" value="ECO:0007669"/>
    <property type="project" value="UniProtKB-KW"/>
</dbReference>
<dbReference type="InterPro" id="IPR020891">
    <property type="entry name" value="UPF0758_CS"/>
</dbReference>
<evidence type="ECO:0000256" key="6">
    <source>
        <dbReference type="RuleBase" id="RU003797"/>
    </source>
</evidence>
<evidence type="ECO:0000313" key="9">
    <source>
        <dbReference type="Proteomes" id="UP000051012"/>
    </source>
</evidence>
<protein>
    <recommendedName>
        <fullName evidence="7">MPN domain-containing protein</fullName>
    </recommendedName>
</protein>
<evidence type="ECO:0000256" key="1">
    <source>
        <dbReference type="ARBA" id="ARBA00022670"/>
    </source>
</evidence>
<name>A0A0S7YBW6_UNCT6</name>
<gene>
    <name evidence="8" type="ORF">AMJ52_06800</name>
</gene>
<evidence type="ECO:0000256" key="2">
    <source>
        <dbReference type="ARBA" id="ARBA00022723"/>
    </source>
</evidence>
<dbReference type="PROSITE" id="PS50249">
    <property type="entry name" value="MPN"/>
    <property type="match status" value="1"/>
</dbReference>
<dbReference type="NCBIfam" id="TIGR00608">
    <property type="entry name" value="radc"/>
    <property type="match status" value="1"/>
</dbReference>
<dbReference type="PANTHER" id="PTHR30471">
    <property type="entry name" value="DNA REPAIR PROTEIN RADC"/>
    <property type="match status" value="1"/>
</dbReference>
<evidence type="ECO:0000256" key="4">
    <source>
        <dbReference type="ARBA" id="ARBA00022833"/>
    </source>
</evidence>
<dbReference type="InterPro" id="IPR046778">
    <property type="entry name" value="UPF0758_N"/>
</dbReference>
<dbReference type="PATRIC" id="fig|1703772.3.peg.102"/>
<keyword evidence="5" id="KW-0482">Metalloprotease</keyword>
<evidence type="ECO:0000256" key="5">
    <source>
        <dbReference type="ARBA" id="ARBA00023049"/>
    </source>
</evidence>
<dbReference type="GO" id="GO:0046872">
    <property type="term" value="F:metal ion binding"/>
    <property type="evidence" value="ECO:0007669"/>
    <property type="project" value="UniProtKB-KW"/>
</dbReference>
<keyword evidence="4" id="KW-0862">Zinc</keyword>
<dbReference type="GO" id="GO:0008237">
    <property type="term" value="F:metallopeptidase activity"/>
    <property type="evidence" value="ECO:0007669"/>
    <property type="project" value="UniProtKB-KW"/>
</dbReference>
<evidence type="ECO:0000256" key="3">
    <source>
        <dbReference type="ARBA" id="ARBA00022801"/>
    </source>
</evidence>
<evidence type="ECO:0000313" key="8">
    <source>
        <dbReference type="EMBL" id="KPJ72295.1"/>
    </source>
</evidence>
<dbReference type="InterPro" id="IPR037518">
    <property type="entry name" value="MPN"/>
</dbReference>
<accession>A0A0S7YBW6</accession>
<dbReference type="InterPro" id="IPR001405">
    <property type="entry name" value="UPF0758"/>
</dbReference>
<reference evidence="8 9" key="1">
    <citation type="journal article" date="2015" name="Microbiome">
        <title>Genomic resolution of linkages in carbon, nitrogen, and sulfur cycling among widespread estuary sediment bacteria.</title>
        <authorList>
            <person name="Baker B.J."/>
            <person name="Lazar C.S."/>
            <person name="Teske A.P."/>
            <person name="Dick G.J."/>
        </authorList>
    </citation>
    <scope>NUCLEOTIDE SEQUENCE [LARGE SCALE GENOMIC DNA]</scope>
    <source>
        <strain evidence="8">DG_78</strain>
    </source>
</reference>
<keyword evidence="2" id="KW-0479">Metal-binding</keyword>
<keyword evidence="1" id="KW-0645">Protease</keyword>
<dbReference type="Pfam" id="PF04002">
    <property type="entry name" value="RadC"/>
    <property type="match status" value="1"/>
</dbReference>
<proteinExistence type="inferred from homology"/>
<dbReference type="Pfam" id="PF20582">
    <property type="entry name" value="UPF0758_N"/>
    <property type="match status" value="1"/>
</dbReference>
<sequence>MKIKDWPESDRPREKFYQYGSYALTDTELLAIIIGKGVKNKTALDLAKELIRKCGSLKNLSQKSVGEIENLKINGLGRTKIITMLAALEMGRRSLSKRTEKKIVFKHPKDVYEYYAPLIGGLKHELFKVAAVDGKNVLIKDTTISKGILDASIVHPREVFKFALNENASAMFLIHNHPSGILKASDDDLKITERLCSAGELMGVKIIDHVIITEENYYSFSQHNLL</sequence>
<comment type="similarity">
    <text evidence="6">Belongs to the UPF0758 family.</text>
</comment>
<dbReference type="CDD" id="cd08071">
    <property type="entry name" value="MPN_DUF2466"/>
    <property type="match status" value="1"/>
</dbReference>
<keyword evidence="3" id="KW-0378">Hydrolase</keyword>
<organism evidence="8 9">
    <name type="scientific">candidate division TA06 bacterium DG_78</name>
    <dbReference type="NCBI Taxonomy" id="1703772"/>
    <lineage>
        <taxon>Bacteria</taxon>
        <taxon>Bacteria division TA06</taxon>
    </lineage>
</organism>
<dbReference type="NCBIfam" id="NF000642">
    <property type="entry name" value="PRK00024.1"/>
    <property type="match status" value="1"/>
</dbReference>
<dbReference type="PROSITE" id="PS01302">
    <property type="entry name" value="UPF0758"/>
    <property type="match status" value="1"/>
</dbReference>
<dbReference type="EMBL" id="LJNI01000084">
    <property type="protein sequence ID" value="KPJ72295.1"/>
    <property type="molecule type" value="Genomic_DNA"/>
</dbReference>
<dbReference type="Proteomes" id="UP000051012">
    <property type="component" value="Unassembled WGS sequence"/>
</dbReference>
<dbReference type="Gene3D" id="3.40.140.10">
    <property type="entry name" value="Cytidine Deaminase, domain 2"/>
    <property type="match status" value="1"/>
</dbReference>
<dbReference type="InterPro" id="IPR025657">
    <property type="entry name" value="RadC_JAB"/>
</dbReference>
<feature type="domain" description="MPN" evidence="7">
    <location>
        <begin position="104"/>
        <end position="226"/>
    </location>
</feature>